<feature type="transmembrane region" description="Helical" evidence="1">
    <location>
        <begin position="45"/>
        <end position="63"/>
    </location>
</feature>
<reference evidence="3 4" key="2">
    <citation type="submission" date="2018-11" db="EMBL/GenBank/DDBJ databases">
        <authorList>
            <consortium name="Pathogen Informatics"/>
        </authorList>
    </citation>
    <scope>NUCLEOTIDE SEQUENCE [LARGE SCALE GENOMIC DNA]</scope>
</reference>
<keyword evidence="1" id="KW-0472">Membrane</keyword>
<dbReference type="GO" id="GO:0072345">
    <property type="term" value="F:NAADP-sensitive calcium-release channel activity"/>
    <property type="evidence" value="ECO:0007669"/>
    <property type="project" value="TreeGrafter"/>
</dbReference>
<keyword evidence="1" id="KW-0812">Transmembrane</keyword>
<organism evidence="5">
    <name type="scientific">Onchocerca flexuosa</name>
    <dbReference type="NCBI Taxonomy" id="387005"/>
    <lineage>
        <taxon>Eukaryota</taxon>
        <taxon>Metazoa</taxon>
        <taxon>Ecdysozoa</taxon>
        <taxon>Nematoda</taxon>
        <taxon>Chromadorea</taxon>
        <taxon>Rhabditida</taxon>
        <taxon>Spirurina</taxon>
        <taxon>Spiruromorpha</taxon>
        <taxon>Filarioidea</taxon>
        <taxon>Onchocercidae</taxon>
        <taxon>Onchocerca</taxon>
    </lineage>
</organism>
<dbReference type="CDD" id="cd21050">
    <property type="entry name" value="ELD_TRPML"/>
    <property type="match status" value="1"/>
</dbReference>
<dbReference type="GO" id="GO:0005886">
    <property type="term" value="C:plasma membrane"/>
    <property type="evidence" value="ECO:0007669"/>
    <property type="project" value="TreeGrafter"/>
</dbReference>
<name>A0A183H6Y9_9BILA</name>
<evidence type="ECO:0000313" key="5">
    <source>
        <dbReference type="WBParaSite" id="OFLC_0000325001-mRNA-1"/>
    </source>
</evidence>
<evidence type="ECO:0000313" key="4">
    <source>
        <dbReference type="Proteomes" id="UP000267606"/>
    </source>
</evidence>
<dbReference type="Pfam" id="PF21381">
    <property type="entry name" value="MCLN_ECD"/>
    <property type="match status" value="1"/>
</dbReference>
<dbReference type="PANTHER" id="PTHR12127:SF7">
    <property type="entry name" value="SD02261P"/>
    <property type="match status" value="1"/>
</dbReference>
<keyword evidence="4" id="KW-1185">Reference proteome</keyword>
<sequence>MQQDILEPLSASDRSDGERLRRHLQFFFMDPITKWKVRHQFPFKLALQIFKIIFISIQLILFAELRMLHVDFMDETSTVIRHKFLKNWNDERDTLIYPPSSGRYSVYTGADIIDQFAFMIVAIDDPKFVGNISPDDIPPMKFCLKKIANVTIFNNTYEFDISEINDCVLLKFNEDEVKDIRRNASFLGQFLFKKYGITFEPKDSLIISKGVLSFNLRTIHFSTISTDERPECFLIQVSITFDNSRHTGQVYIYLSTVISYVTLCNGRVIHGMYQFAK</sequence>
<dbReference type="Proteomes" id="UP000267606">
    <property type="component" value="Unassembled WGS sequence"/>
</dbReference>
<evidence type="ECO:0000259" key="2">
    <source>
        <dbReference type="Pfam" id="PF21381"/>
    </source>
</evidence>
<gene>
    <name evidence="3" type="ORF">OFLC_LOCUS3250</name>
</gene>
<dbReference type="AlphaFoldDB" id="A0A183H6Y9"/>
<dbReference type="InterPro" id="IPR039031">
    <property type="entry name" value="Mucolipin"/>
</dbReference>
<dbReference type="EMBL" id="UZAJ01002114">
    <property type="protein sequence ID" value="VDO35815.1"/>
    <property type="molecule type" value="Genomic_DNA"/>
</dbReference>
<keyword evidence="1" id="KW-1133">Transmembrane helix</keyword>
<dbReference type="STRING" id="387005.A0A183H6Y9"/>
<dbReference type="PANTHER" id="PTHR12127">
    <property type="entry name" value="MUCOLIPIN"/>
    <property type="match status" value="1"/>
</dbReference>
<accession>A0A183H6Y9</accession>
<evidence type="ECO:0000313" key="3">
    <source>
        <dbReference type="EMBL" id="VDO35815.1"/>
    </source>
</evidence>
<reference evidence="5" key="1">
    <citation type="submission" date="2016-06" db="UniProtKB">
        <authorList>
            <consortium name="WormBaseParasite"/>
        </authorList>
    </citation>
    <scope>IDENTIFICATION</scope>
</reference>
<feature type="domain" description="Mucolipin extracytosolic" evidence="2">
    <location>
        <begin position="70"/>
        <end position="257"/>
    </location>
</feature>
<evidence type="ECO:0000256" key="1">
    <source>
        <dbReference type="SAM" id="Phobius"/>
    </source>
</evidence>
<dbReference type="WBParaSite" id="OFLC_0000325001-mRNA-1">
    <property type="protein sequence ID" value="OFLC_0000325001-mRNA-1"/>
    <property type="gene ID" value="OFLC_0000325001"/>
</dbReference>
<dbReference type="InterPro" id="IPR049134">
    <property type="entry name" value="MCLN_ECD"/>
</dbReference>
<proteinExistence type="predicted"/>
<dbReference type="GO" id="GO:0005765">
    <property type="term" value="C:lysosomal membrane"/>
    <property type="evidence" value="ECO:0007669"/>
    <property type="project" value="TreeGrafter"/>
</dbReference>
<protein>
    <recommendedName>
        <fullName evidence="2">Mucolipin extracytosolic domain-containing protein</fullName>
    </recommendedName>
</protein>